<evidence type="ECO:0000313" key="2">
    <source>
        <dbReference type="Proteomes" id="UP000008851"/>
    </source>
</evidence>
<protein>
    <submittedName>
        <fullName evidence="1">Uncharacterized protein</fullName>
    </submittedName>
</protein>
<name>G7TEX8_XANOB</name>
<reference evidence="1 2" key="1">
    <citation type="journal article" date="2011" name="J. Bacteriol.">
        <title>Two new complete genome sequences offer insight into host and tissue specificity of plant pathogenic Xanthomonas spp.</title>
        <authorList>
            <person name="Bogdanove A.J."/>
            <person name="Koebnik R."/>
            <person name="Lu H."/>
            <person name="Furutani A."/>
            <person name="Angiuoli S.V."/>
            <person name="Patil P.B."/>
            <person name="Van Sluys M.A."/>
            <person name="Ryan R.P."/>
            <person name="Meyer D.F."/>
            <person name="Han S.W."/>
            <person name="Aparna G."/>
            <person name="Rajaram M."/>
            <person name="Delcher A.L."/>
            <person name="Phillippy A.M."/>
            <person name="Puiu D."/>
            <person name="Schatz M.C."/>
            <person name="Shumway M."/>
            <person name="Sommer D.D."/>
            <person name="Trapnell C."/>
            <person name="Benahmed F."/>
            <person name="Dimitrov G."/>
            <person name="Madupu R."/>
            <person name="Radune D."/>
            <person name="Sullivan S."/>
            <person name="Jha G."/>
            <person name="Ishihara H."/>
            <person name="Lee S.W."/>
            <person name="Pandey A."/>
            <person name="Sharma V."/>
            <person name="Sriariyanun M."/>
            <person name="Szurek B."/>
            <person name="Vera-Cruz C.M."/>
            <person name="Dorman K.S."/>
            <person name="Ronald P.C."/>
            <person name="Verdier V."/>
            <person name="Dow J.M."/>
            <person name="Sonti R.V."/>
            <person name="Tsuge S."/>
            <person name="Brendel V.P."/>
            <person name="Rabinowicz P.D."/>
            <person name="Leach J.E."/>
            <person name="White F.F."/>
            <person name="Salzberg S.L."/>
        </authorList>
    </citation>
    <scope>NUCLEOTIDE SEQUENCE [LARGE SCALE GENOMIC DNA]</scope>
    <source>
        <strain evidence="1 2">BLS256</strain>
    </source>
</reference>
<accession>G7TEX8</accession>
<dbReference type="EMBL" id="CP003057">
    <property type="protein sequence ID" value="AEQ97685.1"/>
    <property type="molecule type" value="Genomic_DNA"/>
</dbReference>
<gene>
    <name evidence="1" type="ORF">XOC_3593</name>
</gene>
<proteinExistence type="predicted"/>
<dbReference type="HOGENOM" id="CLU_3223915_0_0_6"/>
<sequence>MADDLPPARASCQAQGLHATAGLGQAVAVSMSPRCDAEILLQGT</sequence>
<dbReference type="AlphaFoldDB" id="G7TEX8"/>
<organism evidence="1 2">
    <name type="scientific">Xanthomonas oryzae pv. oryzicola (strain BLS256)</name>
    <dbReference type="NCBI Taxonomy" id="383407"/>
    <lineage>
        <taxon>Bacteria</taxon>
        <taxon>Pseudomonadati</taxon>
        <taxon>Pseudomonadota</taxon>
        <taxon>Gammaproteobacteria</taxon>
        <taxon>Lysobacterales</taxon>
        <taxon>Lysobacteraceae</taxon>
        <taxon>Xanthomonas</taxon>
    </lineage>
</organism>
<evidence type="ECO:0000313" key="1">
    <source>
        <dbReference type="EMBL" id="AEQ97685.1"/>
    </source>
</evidence>
<dbReference type="KEGG" id="xor:XOC_3593"/>
<dbReference type="Proteomes" id="UP000008851">
    <property type="component" value="Chromosome"/>
</dbReference>